<dbReference type="EMBL" id="CM001441">
    <property type="protein sequence ID" value="EHQ90919.1"/>
    <property type="molecule type" value="Genomic_DNA"/>
</dbReference>
<gene>
    <name evidence="4" type="ORF">DesyoDRAFT_3946</name>
</gene>
<dbReference type="Proteomes" id="UP000005104">
    <property type="component" value="Chromosome"/>
</dbReference>
<dbReference type="GO" id="GO:0046872">
    <property type="term" value="F:metal ion binding"/>
    <property type="evidence" value="ECO:0007669"/>
    <property type="project" value="UniProtKB-KW"/>
</dbReference>
<evidence type="ECO:0000256" key="2">
    <source>
        <dbReference type="ARBA" id="ARBA00022801"/>
    </source>
</evidence>
<name>H5Y5Y0_9FIRM</name>
<dbReference type="Gene3D" id="1.10.4080.10">
    <property type="entry name" value="ADP-ribosylation/Crystallin J1"/>
    <property type="match status" value="1"/>
</dbReference>
<reference evidence="4 5" key="1">
    <citation type="submission" date="2011-11" db="EMBL/GenBank/DDBJ databases">
        <title>The Noncontiguous Finished genome of Desulfosporosinus youngiae DSM 17734.</title>
        <authorList>
            <consortium name="US DOE Joint Genome Institute (JGI-PGF)"/>
            <person name="Lucas S."/>
            <person name="Han J."/>
            <person name="Lapidus A."/>
            <person name="Cheng J.-F."/>
            <person name="Goodwin L."/>
            <person name="Pitluck S."/>
            <person name="Peters L."/>
            <person name="Ovchinnikova G."/>
            <person name="Lu M."/>
            <person name="Land M.L."/>
            <person name="Hauser L."/>
            <person name="Pester M."/>
            <person name="Spring S."/>
            <person name="Ollivier B."/>
            <person name="Rattei T."/>
            <person name="Klenk H.-P."/>
            <person name="Wagner M."/>
            <person name="Loy A."/>
            <person name="Woyke T.J."/>
        </authorList>
    </citation>
    <scope>NUCLEOTIDE SEQUENCE [LARGE SCALE GENOMIC DNA]</scope>
    <source>
        <strain evidence="4 5">DSM 17734</strain>
    </source>
</reference>
<dbReference type="PANTHER" id="PTHR16222:SF24">
    <property type="entry name" value="ADP-RIBOSYLHYDROLASE ARH3"/>
    <property type="match status" value="1"/>
</dbReference>
<comment type="cofactor">
    <cofactor evidence="3">
        <name>Mg(2+)</name>
        <dbReference type="ChEBI" id="CHEBI:18420"/>
    </cofactor>
    <text evidence="3">Binds 2 magnesium ions per subunit.</text>
</comment>
<organism evidence="4 5">
    <name type="scientific">Desulfosporosinus youngiae DSM 17734</name>
    <dbReference type="NCBI Taxonomy" id="768710"/>
    <lineage>
        <taxon>Bacteria</taxon>
        <taxon>Bacillati</taxon>
        <taxon>Bacillota</taxon>
        <taxon>Clostridia</taxon>
        <taxon>Eubacteriales</taxon>
        <taxon>Desulfitobacteriaceae</taxon>
        <taxon>Desulfosporosinus</taxon>
    </lineage>
</organism>
<dbReference type="HOGENOM" id="CLU_024566_8_2_9"/>
<feature type="binding site" evidence="3">
    <location>
        <position position="54"/>
    </location>
    <ligand>
        <name>Mg(2+)</name>
        <dbReference type="ChEBI" id="CHEBI:18420"/>
        <label>1</label>
    </ligand>
</feature>
<dbReference type="eggNOG" id="COG1397">
    <property type="taxonomic scope" value="Bacteria"/>
</dbReference>
<dbReference type="Pfam" id="PF03747">
    <property type="entry name" value="ADP_ribosyl_GH"/>
    <property type="match status" value="1"/>
</dbReference>
<keyword evidence="3" id="KW-0479">Metal-binding</keyword>
<feature type="binding site" evidence="3">
    <location>
        <position position="55"/>
    </location>
    <ligand>
        <name>Mg(2+)</name>
        <dbReference type="ChEBI" id="CHEBI:18420"/>
        <label>1</label>
    </ligand>
</feature>
<dbReference type="RefSeq" id="WP_007785559.1">
    <property type="nucleotide sequence ID" value="NZ_CM001441.1"/>
</dbReference>
<dbReference type="InterPro" id="IPR005502">
    <property type="entry name" value="Ribosyl_crysJ1"/>
</dbReference>
<feature type="binding site" evidence="3">
    <location>
        <position position="265"/>
    </location>
    <ligand>
        <name>Mg(2+)</name>
        <dbReference type="ChEBI" id="CHEBI:18420"/>
        <label>1</label>
    </ligand>
</feature>
<dbReference type="PANTHER" id="PTHR16222">
    <property type="entry name" value="ADP-RIBOSYLGLYCOHYDROLASE"/>
    <property type="match status" value="1"/>
</dbReference>
<dbReference type="InterPro" id="IPR036705">
    <property type="entry name" value="Ribosyl_crysJ1_sf"/>
</dbReference>
<protein>
    <submittedName>
        <fullName evidence="4">ADP-ribosylglycohydrolase</fullName>
    </submittedName>
</protein>
<keyword evidence="5" id="KW-1185">Reference proteome</keyword>
<dbReference type="STRING" id="768710.DesyoDRAFT_3946"/>
<dbReference type="SUPFAM" id="SSF101478">
    <property type="entry name" value="ADP-ribosylglycohydrolase"/>
    <property type="match status" value="1"/>
</dbReference>
<dbReference type="InterPro" id="IPR050792">
    <property type="entry name" value="ADP-ribosylglycohydrolase"/>
</dbReference>
<keyword evidence="3" id="KW-0460">Magnesium</keyword>
<comment type="similarity">
    <text evidence="1">Belongs to the ADP-ribosylglycohydrolase family.</text>
</comment>
<sequence>MYEERVCGGILGLVTGDVIGLPIQGLSRTEVRRNPVTGIRGGGVSDTPPGTWSDDSSLTLCLVESLVEKGFDMSDIADRFVRWYQEGYCTPFGRAFDIGFTTSEAVERLIKGISPLEAGPADENDNGNGSLMRILPAAIYFAHLPDLELIKRVCEVSKITHGHPRSQLGCALYAMLVKELLAGEKPEAAYRTMGEKAQTVFADSELEGELGRYRRLIDGSLPKLSEDEIKSTGYVVYTLEAAIWCFMTTVSYRDAVLKAVNLGLDTDTVGAIAGGLAGVYYGLGGIPEDWLAKIIKKDWILELSGKFAALCDSVY</sequence>
<accession>H5Y5Y0</accession>
<evidence type="ECO:0000256" key="3">
    <source>
        <dbReference type="PIRSR" id="PIRSR605502-1"/>
    </source>
</evidence>
<evidence type="ECO:0000313" key="4">
    <source>
        <dbReference type="EMBL" id="EHQ90919.1"/>
    </source>
</evidence>
<dbReference type="AlphaFoldDB" id="H5Y5Y0"/>
<evidence type="ECO:0000256" key="1">
    <source>
        <dbReference type="ARBA" id="ARBA00010702"/>
    </source>
</evidence>
<feature type="binding site" evidence="3">
    <location>
        <position position="267"/>
    </location>
    <ligand>
        <name>Mg(2+)</name>
        <dbReference type="ChEBI" id="CHEBI:18420"/>
        <label>1</label>
    </ligand>
</feature>
<feature type="binding site" evidence="3">
    <location>
        <position position="53"/>
    </location>
    <ligand>
        <name>Mg(2+)</name>
        <dbReference type="ChEBI" id="CHEBI:18420"/>
        <label>1</label>
    </ligand>
</feature>
<evidence type="ECO:0000313" key="5">
    <source>
        <dbReference type="Proteomes" id="UP000005104"/>
    </source>
</evidence>
<feature type="binding site" evidence="3">
    <location>
        <position position="268"/>
    </location>
    <ligand>
        <name>Mg(2+)</name>
        <dbReference type="ChEBI" id="CHEBI:18420"/>
        <label>1</label>
    </ligand>
</feature>
<proteinExistence type="inferred from homology"/>
<keyword evidence="2 4" id="KW-0378">Hydrolase</keyword>
<dbReference type="GO" id="GO:0016787">
    <property type="term" value="F:hydrolase activity"/>
    <property type="evidence" value="ECO:0007669"/>
    <property type="project" value="UniProtKB-KW"/>
</dbReference>